<reference evidence="2 3" key="1">
    <citation type="submission" date="2020-08" db="EMBL/GenBank/DDBJ databases">
        <title>Sequencing the genomes of 1000 actinobacteria strains.</title>
        <authorList>
            <person name="Klenk H.-P."/>
        </authorList>
    </citation>
    <scope>NUCLEOTIDE SEQUENCE [LARGE SCALE GENOMIC DNA]</scope>
    <source>
        <strain evidence="2 3">DSM 43582</strain>
    </source>
</reference>
<dbReference type="Gene3D" id="3.40.50.150">
    <property type="entry name" value="Vaccinia Virus protein VP39"/>
    <property type="match status" value="1"/>
</dbReference>
<gene>
    <name evidence="2" type="ORF">BJY24_000674</name>
</gene>
<dbReference type="GO" id="GO:0032259">
    <property type="term" value="P:methylation"/>
    <property type="evidence" value="ECO:0007669"/>
    <property type="project" value="UniProtKB-KW"/>
</dbReference>
<dbReference type="RefSeq" id="WP_051162220.1">
    <property type="nucleotide sequence ID" value="NZ_JACHIT010000001.1"/>
</dbReference>
<keyword evidence="2" id="KW-0489">Methyltransferase</keyword>
<sequence>MQTEPYIFDAEGTELGREHLGYVETLFDAITTDCLRSTGIGPGARCLELGAGAGSIARWLADRVGPSGSVVAVDKNAAFLDPGPNVEVYEHDLAGGLPVDGPFDLIHARLLLMRLPRREQIFTTLVEALAPGGWLVIGDVDRRPQATLSAPTLADEDVWAKVMSLSHGVVAPRLGISFDWAGQVDDRMTEAGLADIGSVEYSRTVSGGDEGCLLHRNLTVRAESLLLECGVTRDELEHYRELMLDSRFRAWFYHFLCTSGRKPE</sequence>
<organism evidence="2 3">
    <name type="scientific">Nocardia transvalensis</name>
    <dbReference type="NCBI Taxonomy" id="37333"/>
    <lineage>
        <taxon>Bacteria</taxon>
        <taxon>Bacillati</taxon>
        <taxon>Actinomycetota</taxon>
        <taxon>Actinomycetes</taxon>
        <taxon>Mycobacteriales</taxon>
        <taxon>Nocardiaceae</taxon>
        <taxon>Nocardia</taxon>
    </lineage>
</organism>
<dbReference type="SUPFAM" id="SSF53335">
    <property type="entry name" value="S-adenosyl-L-methionine-dependent methyltransferases"/>
    <property type="match status" value="1"/>
</dbReference>
<dbReference type="GO" id="GO:0008168">
    <property type="term" value="F:methyltransferase activity"/>
    <property type="evidence" value="ECO:0007669"/>
    <property type="project" value="UniProtKB-KW"/>
</dbReference>
<dbReference type="AlphaFoldDB" id="A0A7W9UG61"/>
<dbReference type="PANTHER" id="PTHR43861">
    <property type="entry name" value="TRANS-ACONITATE 2-METHYLTRANSFERASE-RELATED"/>
    <property type="match status" value="1"/>
</dbReference>
<dbReference type="PANTHER" id="PTHR43861:SF3">
    <property type="entry name" value="PUTATIVE (AFU_ORTHOLOGUE AFUA_2G14390)-RELATED"/>
    <property type="match status" value="1"/>
</dbReference>
<dbReference type="CDD" id="cd02440">
    <property type="entry name" value="AdoMet_MTases"/>
    <property type="match status" value="1"/>
</dbReference>
<keyword evidence="1 2" id="KW-0808">Transferase</keyword>
<evidence type="ECO:0000313" key="3">
    <source>
        <dbReference type="Proteomes" id="UP000540412"/>
    </source>
</evidence>
<name>A0A7W9UG61_9NOCA</name>
<comment type="caution">
    <text evidence="2">The sequence shown here is derived from an EMBL/GenBank/DDBJ whole genome shotgun (WGS) entry which is preliminary data.</text>
</comment>
<keyword evidence="3" id="KW-1185">Reference proteome</keyword>
<proteinExistence type="predicted"/>
<evidence type="ECO:0000256" key="1">
    <source>
        <dbReference type="ARBA" id="ARBA00022679"/>
    </source>
</evidence>
<dbReference type="EMBL" id="JACHIT010000001">
    <property type="protein sequence ID" value="MBB5911807.1"/>
    <property type="molecule type" value="Genomic_DNA"/>
</dbReference>
<protein>
    <submittedName>
        <fullName evidence="2">SAM-dependent methyltransferase</fullName>
    </submittedName>
</protein>
<dbReference type="Proteomes" id="UP000540412">
    <property type="component" value="Unassembled WGS sequence"/>
</dbReference>
<dbReference type="InterPro" id="IPR029063">
    <property type="entry name" value="SAM-dependent_MTases_sf"/>
</dbReference>
<dbReference type="Pfam" id="PF13489">
    <property type="entry name" value="Methyltransf_23"/>
    <property type="match status" value="1"/>
</dbReference>
<evidence type="ECO:0000313" key="2">
    <source>
        <dbReference type="EMBL" id="MBB5911807.1"/>
    </source>
</evidence>
<accession>A0A7W9UG61</accession>